<evidence type="ECO:0000256" key="1">
    <source>
        <dbReference type="SAM" id="Phobius"/>
    </source>
</evidence>
<keyword evidence="1" id="KW-0472">Membrane</keyword>
<gene>
    <name evidence="2" type="ORF">GLW00_17385</name>
</gene>
<accession>A0A845FG58</accession>
<dbReference type="AlphaFoldDB" id="A0A845FG58"/>
<dbReference type="EMBL" id="WMFA01000010">
    <property type="protein sequence ID" value="MYL72606.1"/>
    <property type="molecule type" value="Genomic_DNA"/>
</dbReference>
<feature type="transmembrane region" description="Helical" evidence="1">
    <location>
        <begin position="45"/>
        <end position="67"/>
    </location>
</feature>
<keyword evidence="1" id="KW-0812">Transmembrane</keyword>
<evidence type="ECO:0000313" key="2">
    <source>
        <dbReference type="EMBL" id="MYL72606.1"/>
    </source>
</evidence>
<dbReference type="RefSeq" id="WP_160916188.1">
    <property type="nucleotide sequence ID" value="NZ_WMFA01000010.1"/>
</dbReference>
<dbReference type="GeneID" id="78008790"/>
<organism evidence="2 3">
    <name type="scientific">Halobacillus litoralis</name>
    <dbReference type="NCBI Taxonomy" id="45668"/>
    <lineage>
        <taxon>Bacteria</taxon>
        <taxon>Bacillati</taxon>
        <taxon>Bacillota</taxon>
        <taxon>Bacilli</taxon>
        <taxon>Bacillales</taxon>
        <taxon>Bacillaceae</taxon>
        <taxon>Halobacillus</taxon>
    </lineage>
</organism>
<sequence length="77" mass="8614">MKKVIVFIFTLVLSYGLVSWGTGLVLTVLHDTDPWMVNTVEEPSIFVRILPAVTLILPLLIAVFITNKFSEARGIKK</sequence>
<dbReference type="OrthoDB" id="2971478at2"/>
<protein>
    <submittedName>
        <fullName evidence="2">Uncharacterized protein</fullName>
    </submittedName>
</protein>
<name>A0A845FG58_9BACI</name>
<comment type="caution">
    <text evidence="2">The sequence shown here is derived from an EMBL/GenBank/DDBJ whole genome shotgun (WGS) entry which is preliminary data.</text>
</comment>
<evidence type="ECO:0000313" key="3">
    <source>
        <dbReference type="Proteomes" id="UP000450457"/>
    </source>
</evidence>
<reference evidence="2 3" key="1">
    <citation type="submission" date="2019-11" db="EMBL/GenBank/DDBJ databases">
        <title>Genome sequences of 17 halophilic strains isolated from different environments.</title>
        <authorList>
            <person name="Furrow R.E."/>
        </authorList>
    </citation>
    <scope>NUCLEOTIDE SEQUENCE [LARGE SCALE GENOMIC DNA]</scope>
    <source>
        <strain evidence="2 3">SL-4</strain>
    </source>
</reference>
<dbReference type="Proteomes" id="UP000450457">
    <property type="component" value="Unassembled WGS sequence"/>
</dbReference>
<keyword evidence="1" id="KW-1133">Transmembrane helix</keyword>
<proteinExistence type="predicted"/>